<dbReference type="Pfam" id="PF04471">
    <property type="entry name" value="Mrr_cat"/>
    <property type="match status" value="1"/>
</dbReference>
<organism evidence="4 5">
    <name type="scientific">candidate division TA06 bacterium DG_26</name>
    <dbReference type="NCBI Taxonomy" id="1703771"/>
    <lineage>
        <taxon>Bacteria</taxon>
        <taxon>Bacteria division TA06</taxon>
    </lineage>
</organism>
<sequence>MIPGFQSVMLPLLKYAGDSKEHHIRDAIETLGEVFKLTEQEQKELLPSGQGTFDNRVAWAKTYLTKAGLLRSTKRGHFRITERGTGVLENPPDAVNIKFLSQYPEFIEFRGPSRGGEEEGGGVEPPALEDKTPEELMEIGYRKLETDLISRLLDQLRQCSPSFFEKLVVDLLVKMGYGGSREDAGRAVGRSGDEGIDGMIKEDKLGLDAVYIQAKKWGNLVSRPEIQKFAGALQGQRARKGIFITTSTFSESAKEYVSRIDSKIVLIDGEQLAKLMIEYGVGVSNIASYEIRDLDLDYFLGQ</sequence>
<feature type="domain" description="Restriction system protein Mrr-like N-terminal" evidence="3">
    <location>
        <begin position="5"/>
        <end position="89"/>
    </location>
</feature>
<evidence type="ECO:0000256" key="1">
    <source>
        <dbReference type="SAM" id="MobiDB-lite"/>
    </source>
</evidence>
<dbReference type="InterPro" id="IPR052906">
    <property type="entry name" value="Type_IV_Methyl-Rstrct_Enzyme"/>
</dbReference>
<dbReference type="GO" id="GO:0015666">
    <property type="term" value="F:restriction endodeoxyribonuclease activity"/>
    <property type="evidence" value="ECO:0007669"/>
    <property type="project" value="TreeGrafter"/>
</dbReference>
<dbReference type="Gene3D" id="3.40.1350.10">
    <property type="match status" value="1"/>
</dbReference>
<gene>
    <name evidence="4" type="ORF">AMJ40_02735</name>
</gene>
<dbReference type="GO" id="GO:0003677">
    <property type="term" value="F:DNA binding"/>
    <property type="evidence" value="ECO:0007669"/>
    <property type="project" value="InterPro"/>
</dbReference>
<dbReference type="InterPro" id="IPR011856">
    <property type="entry name" value="tRNA_endonuc-like_dom_sf"/>
</dbReference>
<dbReference type="PANTHER" id="PTHR30015">
    <property type="entry name" value="MRR RESTRICTION SYSTEM PROTEIN"/>
    <property type="match status" value="1"/>
</dbReference>
<dbReference type="GO" id="GO:0009307">
    <property type="term" value="P:DNA restriction-modification system"/>
    <property type="evidence" value="ECO:0007669"/>
    <property type="project" value="InterPro"/>
</dbReference>
<dbReference type="InterPro" id="IPR007560">
    <property type="entry name" value="Restrct_endonuc_IV_Mrr"/>
</dbReference>
<dbReference type="SUPFAM" id="SSF52980">
    <property type="entry name" value="Restriction endonuclease-like"/>
    <property type="match status" value="1"/>
</dbReference>
<dbReference type="EMBL" id="LIZT01000019">
    <property type="protein sequence ID" value="KPJ50536.1"/>
    <property type="molecule type" value="Genomic_DNA"/>
</dbReference>
<dbReference type="Pfam" id="PF14338">
    <property type="entry name" value="Mrr_N"/>
    <property type="match status" value="1"/>
</dbReference>
<dbReference type="PATRIC" id="fig|1703771.3.peg.592"/>
<comment type="caution">
    <text evidence="4">The sequence shown here is derived from an EMBL/GenBank/DDBJ whole genome shotgun (WGS) entry which is preliminary data.</text>
</comment>
<dbReference type="Proteomes" id="UP000051124">
    <property type="component" value="Unassembled WGS sequence"/>
</dbReference>
<dbReference type="AlphaFoldDB" id="A0A0S7WK54"/>
<dbReference type="PANTHER" id="PTHR30015:SF7">
    <property type="entry name" value="TYPE IV METHYL-DIRECTED RESTRICTION ENZYME ECOKMRR"/>
    <property type="match status" value="1"/>
</dbReference>
<evidence type="ECO:0000259" key="2">
    <source>
        <dbReference type="Pfam" id="PF04471"/>
    </source>
</evidence>
<reference evidence="4 5" key="1">
    <citation type="journal article" date="2015" name="Microbiome">
        <title>Genomic resolution of linkages in carbon, nitrogen, and sulfur cycling among widespread estuary sediment bacteria.</title>
        <authorList>
            <person name="Baker B.J."/>
            <person name="Lazar C.S."/>
            <person name="Teske A.P."/>
            <person name="Dick G.J."/>
        </authorList>
    </citation>
    <scope>NUCLEOTIDE SEQUENCE [LARGE SCALE GENOMIC DNA]</scope>
    <source>
        <strain evidence="4">DG_26</strain>
    </source>
</reference>
<dbReference type="InterPro" id="IPR011335">
    <property type="entry name" value="Restrct_endonuc-II-like"/>
</dbReference>
<keyword evidence="4" id="KW-0378">Hydrolase</keyword>
<keyword evidence="4" id="KW-0540">Nuclease</keyword>
<feature type="region of interest" description="Disordered" evidence="1">
    <location>
        <begin position="110"/>
        <end position="129"/>
    </location>
</feature>
<keyword evidence="4" id="KW-0255">Endonuclease</keyword>
<feature type="domain" description="Restriction endonuclease type IV Mrr" evidence="2">
    <location>
        <begin position="156"/>
        <end position="276"/>
    </location>
</feature>
<evidence type="ECO:0000313" key="5">
    <source>
        <dbReference type="Proteomes" id="UP000051124"/>
    </source>
</evidence>
<dbReference type="InterPro" id="IPR025745">
    <property type="entry name" value="Mrr-like_N_dom"/>
</dbReference>
<name>A0A0S7WK54_UNCT6</name>
<evidence type="ECO:0000313" key="4">
    <source>
        <dbReference type="EMBL" id="KPJ50536.1"/>
    </source>
</evidence>
<accession>A0A0S7WK54</accession>
<protein>
    <submittedName>
        <fullName evidence="4">Restriction endonuclease</fullName>
    </submittedName>
</protein>
<evidence type="ECO:0000259" key="3">
    <source>
        <dbReference type="Pfam" id="PF14338"/>
    </source>
</evidence>
<proteinExistence type="predicted"/>